<reference evidence="2" key="1">
    <citation type="journal article" date="2022" name="Mol. Ecol. Resour.">
        <title>The genomes of chicory, endive, great burdock and yacon provide insights into Asteraceae palaeo-polyploidization history and plant inulin production.</title>
        <authorList>
            <person name="Fan W."/>
            <person name="Wang S."/>
            <person name="Wang H."/>
            <person name="Wang A."/>
            <person name="Jiang F."/>
            <person name="Liu H."/>
            <person name="Zhao H."/>
            <person name="Xu D."/>
            <person name="Zhang Y."/>
        </authorList>
    </citation>
    <scope>NUCLEOTIDE SEQUENCE [LARGE SCALE GENOMIC DNA]</scope>
    <source>
        <strain evidence="2">cv. Punajuju</strain>
    </source>
</reference>
<gene>
    <name evidence="1" type="ORF">L2E82_06143</name>
</gene>
<protein>
    <submittedName>
        <fullName evidence="1">Uncharacterized protein</fullName>
    </submittedName>
</protein>
<keyword evidence="2" id="KW-1185">Reference proteome</keyword>
<dbReference type="EMBL" id="CM042009">
    <property type="protein sequence ID" value="KAI3792268.1"/>
    <property type="molecule type" value="Genomic_DNA"/>
</dbReference>
<reference evidence="1 2" key="2">
    <citation type="journal article" date="2022" name="Mol. Ecol. Resour.">
        <title>The genomes of chicory, endive, great burdock and yacon provide insights into Asteraceae paleo-polyploidization history and plant inulin production.</title>
        <authorList>
            <person name="Fan W."/>
            <person name="Wang S."/>
            <person name="Wang H."/>
            <person name="Wang A."/>
            <person name="Jiang F."/>
            <person name="Liu H."/>
            <person name="Zhao H."/>
            <person name="Xu D."/>
            <person name="Zhang Y."/>
        </authorList>
    </citation>
    <scope>NUCLEOTIDE SEQUENCE [LARGE SCALE GENOMIC DNA]</scope>
    <source>
        <strain evidence="2">cv. Punajuju</strain>
        <tissue evidence="1">Leaves</tissue>
    </source>
</reference>
<evidence type="ECO:0000313" key="2">
    <source>
        <dbReference type="Proteomes" id="UP001055811"/>
    </source>
</evidence>
<organism evidence="1 2">
    <name type="scientific">Cichorium intybus</name>
    <name type="common">Chicory</name>
    <dbReference type="NCBI Taxonomy" id="13427"/>
    <lineage>
        <taxon>Eukaryota</taxon>
        <taxon>Viridiplantae</taxon>
        <taxon>Streptophyta</taxon>
        <taxon>Embryophyta</taxon>
        <taxon>Tracheophyta</taxon>
        <taxon>Spermatophyta</taxon>
        <taxon>Magnoliopsida</taxon>
        <taxon>eudicotyledons</taxon>
        <taxon>Gunneridae</taxon>
        <taxon>Pentapetalae</taxon>
        <taxon>asterids</taxon>
        <taxon>campanulids</taxon>
        <taxon>Asterales</taxon>
        <taxon>Asteraceae</taxon>
        <taxon>Cichorioideae</taxon>
        <taxon>Cichorieae</taxon>
        <taxon>Cichoriinae</taxon>
        <taxon>Cichorium</taxon>
    </lineage>
</organism>
<proteinExistence type="predicted"/>
<comment type="caution">
    <text evidence="1">The sequence shown here is derived from an EMBL/GenBank/DDBJ whole genome shotgun (WGS) entry which is preliminary data.</text>
</comment>
<name>A0ACB9H9Z1_CICIN</name>
<dbReference type="Proteomes" id="UP001055811">
    <property type="component" value="Linkage Group LG01"/>
</dbReference>
<evidence type="ECO:0000313" key="1">
    <source>
        <dbReference type="EMBL" id="KAI3792268.1"/>
    </source>
</evidence>
<sequence length="129" mass="13979">MITLPSQSSSDSFLSLSLSLVGVLPSPAAEDPPAHPLYHDSSLVSTEESRTIQASNPDDSQIRSPDNYSLLQYGDSNPKLVVSLSKQASDGKSDVKCFDRVSSCRLLVIKPNIAMHTRSEIDILDEGFN</sequence>
<accession>A0ACB9H9Z1</accession>